<dbReference type="InterPro" id="IPR018247">
    <property type="entry name" value="EF_Hand_1_Ca_BS"/>
</dbReference>
<name>A0A841HL43_9GAMM</name>
<reference evidence="3 4" key="1">
    <citation type="submission" date="2020-08" db="EMBL/GenBank/DDBJ databases">
        <title>Genomic Encyclopedia of Type Strains, Phase IV (KMG-IV): sequencing the most valuable type-strain genomes for metagenomic binning, comparative biology and taxonomic classification.</title>
        <authorList>
            <person name="Goeker M."/>
        </authorList>
    </citation>
    <scope>NUCLEOTIDE SEQUENCE [LARGE SCALE GENOMIC DNA]</scope>
    <source>
        <strain evidence="3 4">DSM 26723</strain>
    </source>
</reference>
<dbReference type="InterPro" id="IPR011992">
    <property type="entry name" value="EF-hand-dom_pair"/>
</dbReference>
<keyword evidence="4" id="KW-1185">Reference proteome</keyword>
<accession>A0A841HL43</accession>
<dbReference type="AlphaFoldDB" id="A0A841HL43"/>
<gene>
    <name evidence="3" type="ORF">HNQ60_001720</name>
</gene>
<feature type="signal peptide" evidence="1">
    <location>
        <begin position="1"/>
        <end position="20"/>
    </location>
</feature>
<evidence type="ECO:0000259" key="2">
    <source>
        <dbReference type="PROSITE" id="PS50222"/>
    </source>
</evidence>
<comment type="caution">
    <text evidence="3">The sequence shown here is derived from an EMBL/GenBank/DDBJ whole genome shotgun (WGS) entry which is preliminary data.</text>
</comment>
<dbReference type="SUPFAM" id="SSF47473">
    <property type="entry name" value="EF-hand"/>
    <property type="match status" value="1"/>
</dbReference>
<evidence type="ECO:0000256" key="1">
    <source>
        <dbReference type="SAM" id="SignalP"/>
    </source>
</evidence>
<sequence length="92" mass="9918">MRTAAPLLALLLAGSLAAHADPSAPERASGVQITFDSIDRNADRRISRTEAGYYKYLIDRFASIDTDGDGFISREELYASFTASSTQSTAGR</sequence>
<feature type="chain" id="PRO_5032958556" description="EF-hand domain-containing protein" evidence="1">
    <location>
        <begin position="21"/>
        <end position="92"/>
    </location>
</feature>
<evidence type="ECO:0000313" key="3">
    <source>
        <dbReference type="EMBL" id="MBB6092842.1"/>
    </source>
</evidence>
<dbReference type="InterPro" id="IPR002048">
    <property type="entry name" value="EF_hand_dom"/>
</dbReference>
<dbReference type="Gene3D" id="1.10.238.10">
    <property type="entry name" value="EF-hand"/>
    <property type="match status" value="1"/>
</dbReference>
<dbReference type="RefSeq" id="WP_184330660.1">
    <property type="nucleotide sequence ID" value="NZ_JACHHZ010000002.1"/>
</dbReference>
<keyword evidence="1" id="KW-0732">Signal</keyword>
<dbReference type="Pfam" id="PF13202">
    <property type="entry name" value="EF-hand_5"/>
    <property type="match status" value="1"/>
</dbReference>
<proteinExistence type="predicted"/>
<dbReference type="PROSITE" id="PS50222">
    <property type="entry name" value="EF_HAND_2"/>
    <property type="match status" value="1"/>
</dbReference>
<dbReference type="GO" id="GO:0005509">
    <property type="term" value="F:calcium ion binding"/>
    <property type="evidence" value="ECO:0007669"/>
    <property type="project" value="InterPro"/>
</dbReference>
<dbReference type="EMBL" id="JACHHZ010000002">
    <property type="protein sequence ID" value="MBB6092842.1"/>
    <property type="molecule type" value="Genomic_DNA"/>
</dbReference>
<dbReference type="PROSITE" id="PS00018">
    <property type="entry name" value="EF_HAND_1"/>
    <property type="match status" value="1"/>
</dbReference>
<organism evidence="3 4">
    <name type="scientific">Povalibacter uvarum</name>
    <dbReference type="NCBI Taxonomy" id="732238"/>
    <lineage>
        <taxon>Bacteria</taxon>
        <taxon>Pseudomonadati</taxon>
        <taxon>Pseudomonadota</taxon>
        <taxon>Gammaproteobacteria</taxon>
        <taxon>Steroidobacterales</taxon>
        <taxon>Steroidobacteraceae</taxon>
        <taxon>Povalibacter</taxon>
    </lineage>
</organism>
<evidence type="ECO:0000313" key="4">
    <source>
        <dbReference type="Proteomes" id="UP000588068"/>
    </source>
</evidence>
<feature type="domain" description="EF-hand" evidence="2">
    <location>
        <begin position="52"/>
        <end position="87"/>
    </location>
</feature>
<dbReference type="Proteomes" id="UP000588068">
    <property type="component" value="Unassembled WGS sequence"/>
</dbReference>
<protein>
    <recommendedName>
        <fullName evidence="2">EF-hand domain-containing protein</fullName>
    </recommendedName>
</protein>